<dbReference type="InterPro" id="IPR011047">
    <property type="entry name" value="Quinoprotein_ADH-like_sf"/>
</dbReference>
<sequence>MKAISFSLFPALSLPALSRLATPVHITDDRRTPGVKWKIKTQELVIGSPVIQGNLAYVGSLDSTLYAIDAT</sequence>
<comment type="caution">
    <text evidence="2">The sequence shown here is derived from an EMBL/GenBank/DDBJ whole genome shotgun (WGS) entry which is preliminary data.</text>
</comment>
<evidence type="ECO:0000313" key="3">
    <source>
        <dbReference type="Proteomes" id="UP001500936"/>
    </source>
</evidence>
<feature type="chain" id="PRO_5045747336" evidence="1">
    <location>
        <begin position="22"/>
        <end position="71"/>
    </location>
</feature>
<dbReference type="EMBL" id="BAABHB010000008">
    <property type="protein sequence ID" value="GAA4411447.1"/>
    <property type="molecule type" value="Genomic_DNA"/>
</dbReference>
<reference evidence="3" key="1">
    <citation type="journal article" date="2019" name="Int. J. Syst. Evol. Microbiol.">
        <title>The Global Catalogue of Microorganisms (GCM) 10K type strain sequencing project: providing services to taxonomists for standard genome sequencing and annotation.</title>
        <authorList>
            <consortium name="The Broad Institute Genomics Platform"/>
            <consortium name="The Broad Institute Genome Sequencing Center for Infectious Disease"/>
            <person name="Wu L."/>
            <person name="Ma J."/>
        </authorList>
    </citation>
    <scope>NUCLEOTIDE SEQUENCE [LARGE SCALE GENOMIC DNA]</scope>
    <source>
        <strain evidence="3">JCM 17925</strain>
    </source>
</reference>
<gene>
    <name evidence="2" type="ORF">GCM10023187_37300</name>
</gene>
<keyword evidence="1" id="KW-0732">Signal</keyword>
<keyword evidence="3" id="KW-1185">Reference proteome</keyword>
<dbReference type="Gene3D" id="2.40.10.480">
    <property type="match status" value="1"/>
</dbReference>
<proteinExistence type="predicted"/>
<organism evidence="2 3">
    <name type="scientific">Nibrella viscosa</name>
    <dbReference type="NCBI Taxonomy" id="1084524"/>
    <lineage>
        <taxon>Bacteria</taxon>
        <taxon>Pseudomonadati</taxon>
        <taxon>Bacteroidota</taxon>
        <taxon>Cytophagia</taxon>
        <taxon>Cytophagales</taxon>
        <taxon>Spirosomataceae</taxon>
        <taxon>Nibrella</taxon>
    </lineage>
</organism>
<dbReference type="SUPFAM" id="SSF50998">
    <property type="entry name" value="Quinoprotein alcohol dehydrogenase-like"/>
    <property type="match status" value="1"/>
</dbReference>
<accession>A0ABP8KN87</accession>
<evidence type="ECO:0000313" key="2">
    <source>
        <dbReference type="EMBL" id="GAA4411447.1"/>
    </source>
</evidence>
<evidence type="ECO:0000256" key="1">
    <source>
        <dbReference type="SAM" id="SignalP"/>
    </source>
</evidence>
<dbReference type="Proteomes" id="UP001500936">
    <property type="component" value="Unassembled WGS sequence"/>
</dbReference>
<feature type="signal peptide" evidence="1">
    <location>
        <begin position="1"/>
        <end position="21"/>
    </location>
</feature>
<dbReference type="RefSeq" id="WP_345269429.1">
    <property type="nucleotide sequence ID" value="NZ_BAABHB010000008.1"/>
</dbReference>
<protein>
    <submittedName>
        <fullName evidence="2">Uncharacterized protein</fullName>
    </submittedName>
</protein>
<name>A0ABP8KN87_9BACT</name>